<evidence type="ECO:0000313" key="6">
    <source>
        <dbReference type="Proteomes" id="UP000664904"/>
    </source>
</evidence>
<organism evidence="5 6">
    <name type="scientific">Pseudoalteromonas xiamenensis</name>
    <dbReference type="NCBI Taxonomy" id="882626"/>
    <lineage>
        <taxon>Bacteria</taxon>
        <taxon>Pseudomonadati</taxon>
        <taxon>Pseudomonadota</taxon>
        <taxon>Gammaproteobacteria</taxon>
        <taxon>Alteromonadales</taxon>
        <taxon>Pseudoalteromonadaceae</taxon>
        <taxon>Pseudoalteromonas</taxon>
    </lineage>
</organism>
<dbReference type="KEGG" id="pxi:J5O05_08530"/>
<dbReference type="PANTHER" id="PTHR35936">
    <property type="entry name" value="MEMBRANE-BOUND LYTIC MUREIN TRANSGLYCOSYLASE F"/>
    <property type="match status" value="1"/>
</dbReference>
<gene>
    <name evidence="5" type="ORF">J5O05_08530</name>
</gene>
<evidence type="ECO:0000313" key="5">
    <source>
        <dbReference type="EMBL" id="QTH72795.1"/>
    </source>
</evidence>
<feature type="signal peptide" evidence="3">
    <location>
        <begin position="1"/>
        <end position="17"/>
    </location>
</feature>
<dbReference type="SUPFAM" id="SSF53850">
    <property type="entry name" value="Periplasmic binding protein-like II"/>
    <property type="match status" value="1"/>
</dbReference>
<evidence type="ECO:0000256" key="2">
    <source>
        <dbReference type="ARBA" id="ARBA00022729"/>
    </source>
</evidence>
<reference evidence="5" key="1">
    <citation type="submission" date="2021-03" db="EMBL/GenBank/DDBJ databases">
        <title>Complete Genome of Pseudoalteromonas xiamenensis STKMTI.2, a new potential marine bacterium producing anti-Vibrio compounds.</title>
        <authorList>
            <person name="Handayani D.P."/>
            <person name="Isnansetyo A."/>
            <person name="Istiqomah I."/>
            <person name="Jumina J."/>
        </authorList>
    </citation>
    <scope>NUCLEOTIDE SEQUENCE</scope>
    <source>
        <strain evidence="5">STKMTI.2</strain>
    </source>
</reference>
<evidence type="ECO:0000256" key="1">
    <source>
        <dbReference type="ARBA" id="ARBA00010333"/>
    </source>
</evidence>
<keyword evidence="2 3" id="KW-0732">Signal</keyword>
<feature type="domain" description="Solute-binding protein family 3/N-terminal" evidence="4">
    <location>
        <begin position="37"/>
        <end position="240"/>
    </location>
</feature>
<dbReference type="InterPro" id="IPR001638">
    <property type="entry name" value="Solute-binding_3/MltF_N"/>
</dbReference>
<dbReference type="Pfam" id="PF00497">
    <property type="entry name" value="SBP_bac_3"/>
    <property type="match status" value="1"/>
</dbReference>
<name>A0A975DJC2_9GAMM</name>
<sequence>MRFILILYFLLPFASVASEDTPDPVATTLKYCLSGSGNYYPYYTHDADKPGILPEIVKAILTTANIQGENLELPAKRTIQYLNSEQIDFDILSPSWLTDEEKRNPKFVFSAPIMDIKEFVVTQQKTPKGPLLRGQQVGTVRGYYYHDDMLFERLDFSSERELLQALKMGRVDRIIIGDLPARYWGEKLGIDFELNAEHSSGSLHLRLLAKHRALLPKLNAAIQVLRDSGRVAEIEQSYVTNLHSLPHDPH</sequence>
<dbReference type="EMBL" id="CP072133">
    <property type="protein sequence ID" value="QTH72795.1"/>
    <property type="molecule type" value="Genomic_DNA"/>
</dbReference>
<protein>
    <submittedName>
        <fullName evidence="5">Transporter substrate-binding domain-containing protein</fullName>
    </submittedName>
</protein>
<dbReference type="AlphaFoldDB" id="A0A975DJC2"/>
<feature type="chain" id="PRO_5037248238" evidence="3">
    <location>
        <begin position="18"/>
        <end position="250"/>
    </location>
</feature>
<accession>A0A975DJC2</accession>
<keyword evidence="6" id="KW-1185">Reference proteome</keyword>
<comment type="similarity">
    <text evidence="1">Belongs to the bacterial solute-binding protein 3 family.</text>
</comment>
<evidence type="ECO:0000256" key="3">
    <source>
        <dbReference type="SAM" id="SignalP"/>
    </source>
</evidence>
<dbReference type="Proteomes" id="UP000664904">
    <property type="component" value="Chromosome"/>
</dbReference>
<dbReference type="RefSeq" id="WP_208844418.1">
    <property type="nucleotide sequence ID" value="NZ_CP072133.1"/>
</dbReference>
<dbReference type="PANTHER" id="PTHR35936:SF35">
    <property type="entry name" value="L-CYSTINE-BINDING PROTEIN TCYJ"/>
    <property type="match status" value="1"/>
</dbReference>
<dbReference type="Gene3D" id="3.40.190.10">
    <property type="entry name" value="Periplasmic binding protein-like II"/>
    <property type="match status" value="2"/>
</dbReference>
<proteinExistence type="inferred from homology"/>
<evidence type="ECO:0000259" key="4">
    <source>
        <dbReference type="Pfam" id="PF00497"/>
    </source>
</evidence>